<dbReference type="InterPro" id="IPR011598">
    <property type="entry name" value="bHLH_dom"/>
</dbReference>
<dbReference type="Gene3D" id="4.10.280.10">
    <property type="entry name" value="Helix-loop-helix DNA-binding domain"/>
    <property type="match status" value="1"/>
</dbReference>
<dbReference type="AlphaFoldDB" id="A0A4Y9XUA8"/>
<dbReference type="Proteomes" id="UP000298390">
    <property type="component" value="Unassembled WGS sequence"/>
</dbReference>
<sequence length="381" mass="40656">DALDSDSGDEDDYEPDARATTQRRRGRKPGALSRSARESLRKLNHSRIEKARRTKINETLATLSALVSEADQEQAKDAGEKPGETKTKGRTEEKEFKLDVLVKTVVYVQGLIDKVRTLEAAADACLHCSRDRVAGSTPDLKRKRPAEQHAKRDVDMTVNVDEEDEEDVEYAGDDEKGDGEPERDSPTGTLPDHSPALTATAAAASTSTRATISPRLPPIAAWLPHPYVDPSCIAAMSDSRAAATSQLPSPPLSGPFRAASSVAARDVPALALPGAPRTLSSQSKGERTHLTSAARARTRARRHEQLAGVDAGELRPDELCVERRYVGVCAPEGNGGAGAQDVDDPGWGAGSGQGRERKAEREDERPGGDAEFTVGLGTVSG</sequence>
<protein>
    <recommendedName>
        <fullName evidence="2">BHLH domain-containing protein</fullName>
    </recommendedName>
</protein>
<feature type="compositionally biased region" description="Basic and acidic residues" evidence="1">
    <location>
        <begin position="35"/>
        <end position="51"/>
    </location>
</feature>
<comment type="caution">
    <text evidence="3">The sequence shown here is derived from an EMBL/GenBank/DDBJ whole genome shotgun (WGS) entry which is preliminary data.</text>
</comment>
<name>A0A4Y9XUA8_9APHY</name>
<feature type="non-terminal residue" evidence="3">
    <location>
        <position position="1"/>
    </location>
</feature>
<evidence type="ECO:0000313" key="3">
    <source>
        <dbReference type="EMBL" id="TFY53730.1"/>
    </source>
</evidence>
<dbReference type="STRING" id="34475.A0A4Y9XUA8"/>
<organism evidence="3 4">
    <name type="scientific">Rhodofomes roseus</name>
    <dbReference type="NCBI Taxonomy" id="34475"/>
    <lineage>
        <taxon>Eukaryota</taxon>
        <taxon>Fungi</taxon>
        <taxon>Dikarya</taxon>
        <taxon>Basidiomycota</taxon>
        <taxon>Agaricomycotina</taxon>
        <taxon>Agaricomycetes</taxon>
        <taxon>Polyporales</taxon>
        <taxon>Rhodofomes</taxon>
    </lineage>
</organism>
<feature type="region of interest" description="Disordered" evidence="1">
    <location>
        <begin position="273"/>
        <end position="314"/>
    </location>
</feature>
<feature type="compositionally biased region" description="Acidic residues" evidence="1">
    <location>
        <begin position="1"/>
        <end position="14"/>
    </location>
</feature>
<accession>A0A4Y9XUA8</accession>
<feature type="region of interest" description="Disordered" evidence="1">
    <location>
        <begin position="1"/>
        <end position="51"/>
    </location>
</feature>
<feature type="region of interest" description="Disordered" evidence="1">
    <location>
        <begin position="65"/>
        <end position="94"/>
    </location>
</feature>
<feature type="compositionally biased region" description="Basic and acidic residues" evidence="1">
    <location>
        <begin position="73"/>
        <end position="94"/>
    </location>
</feature>
<feature type="compositionally biased region" description="Low complexity" evidence="1">
    <location>
        <begin position="196"/>
        <end position="210"/>
    </location>
</feature>
<feature type="domain" description="BHLH" evidence="2">
    <location>
        <begin position="40"/>
        <end position="111"/>
    </location>
</feature>
<feature type="compositionally biased region" description="Basic and acidic residues" evidence="1">
    <location>
        <begin position="354"/>
        <end position="368"/>
    </location>
</feature>
<evidence type="ECO:0000259" key="2">
    <source>
        <dbReference type="PROSITE" id="PS50888"/>
    </source>
</evidence>
<dbReference type="Pfam" id="PF00010">
    <property type="entry name" value="HLH"/>
    <property type="match status" value="1"/>
</dbReference>
<evidence type="ECO:0000313" key="4">
    <source>
        <dbReference type="Proteomes" id="UP000298390"/>
    </source>
</evidence>
<dbReference type="PROSITE" id="PS50888">
    <property type="entry name" value="BHLH"/>
    <property type="match status" value="1"/>
</dbReference>
<dbReference type="GO" id="GO:0046983">
    <property type="term" value="F:protein dimerization activity"/>
    <property type="evidence" value="ECO:0007669"/>
    <property type="project" value="InterPro"/>
</dbReference>
<reference evidence="3 4" key="1">
    <citation type="submission" date="2019-01" db="EMBL/GenBank/DDBJ databases">
        <title>Genome sequencing of the rare red list fungi Fomitopsis rosea.</title>
        <authorList>
            <person name="Buettner E."/>
            <person name="Kellner H."/>
        </authorList>
    </citation>
    <scope>NUCLEOTIDE SEQUENCE [LARGE SCALE GENOMIC DNA]</scope>
    <source>
        <strain evidence="3 4">DSM 105464</strain>
    </source>
</reference>
<gene>
    <name evidence="3" type="ORF">EVJ58_g9290</name>
</gene>
<feature type="compositionally biased region" description="Acidic residues" evidence="1">
    <location>
        <begin position="160"/>
        <end position="177"/>
    </location>
</feature>
<proteinExistence type="predicted"/>
<dbReference type="EMBL" id="SEKV01000784">
    <property type="protein sequence ID" value="TFY53730.1"/>
    <property type="molecule type" value="Genomic_DNA"/>
</dbReference>
<dbReference type="InterPro" id="IPR036638">
    <property type="entry name" value="HLH_DNA-bd_sf"/>
</dbReference>
<feature type="compositionally biased region" description="Basic and acidic residues" evidence="1">
    <location>
        <begin position="145"/>
        <end position="155"/>
    </location>
</feature>
<dbReference type="SUPFAM" id="SSF47459">
    <property type="entry name" value="HLH, helix-loop-helix DNA-binding domain"/>
    <property type="match status" value="1"/>
</dbReference>
<feature type="region of interest" description="Disordered" evidence="1">
    <location>
        <begin position="330"/>
        <end position="381"/>
    </location>
</feature>
<evidence type="ECO:0000256" key="1">
    <source>
        <dbReference type="SAM" id="MobiDB-lite"/>
    </source>
</evidence>
<feature type="region of interest" description="Disordered" evidence="1">
    <location>
        <begin position="134"/>
        <end position="210"/>
    </location>
</feature>